<name>A0ABV3U0X1_9GAMM</name>
<proteinExistence type="predicted"/>
<keyword evidence="2" id="KW-1185">Reference proteome</keyword>
<dbReference type="RefSeq" id="WP_368379860.1">
    <property type="nucleotide sequence ID" value="NZ_JBFRYA010000001.1"/>
</dbReference>
<organism evidence="1 2">
    <name type="scientific">Zhongshania guokunii</name>
    <dbReference type="NCBI Taxonomy" id="641783"/>
    <lineage>
        <taxon>Bacteria</taxon>
        <taxon>Pseudomonadati</taxon>
        <taxon>Pseudomonadota</taxon>
        <taxon>Gammaproteobacteria</taxon>
        <taxon>Cellvibrionales</taxon>
        <taxon>Spongiibacteraceae</taxon>
        <taxon>Zhongshania</taxon>
    </lineage>
</organism>
<comment type="caution">
    <text evidence="1">The sequence shown here is derived from an EMBL/GenBank/DDBJ whole genome shotgun (WGS) entry which is preliminary data.</text>
</comment>
<dbReference type="Proteomes" id="UP001557485">
    <property type="component" value="Unassembled WGS sequence"/>
</dbReference>
<reference evidence="1 2" key="1">
    <citation type="journal article" date="2011" name="Int. J. Syst. Evol. Microbiol.">
        <title>Zhongshania antarctica gen. nov., sp. nov. and Zhongshania guokunii sp. nov., gammaproteobacteria respectively isolated from coastal attached (fast) ice and surface seawater of the Antarctic.</title>
        <authorList>
            <person name="Li H.J."/>
            <person name="Zhang X.Y."/>
            <person name="Chen C.X."/>
            <person name="Zhang Y.J."/>
            <person name="Gao Z.M."/>
            <person name="Yu Y."/>
            <person name="Chen X.L."/>
            <person name="Chen B."/>
            <person name="Zhang Y.Z."/>
        </authorList>
    </citation>
    <scope>NUCLEOTIDE SEQUENCE [LARGE SCALE GENOMIC DNA]</scope>
    <source>
        <strain evidence="1 2">ZS6-22T</strain>
    </source>
</reference>
<dbReference type="EMBL" id="JBFRYA010000001">
    <property type="protein sequence ID" value="MEX1667538.1"/>
    <property type="molecule type" value="Genomic_DNA"/>
</dbReference>
<protein>
    <submittedName>
        <fullName evidence="1">Uncharacterized protein</fullName>
    </submittedName>
</protein>
<sequence>MIKRSDTDHQSEHHKSLTADYYRDLCRRELALSGQQLRAILAGLGKAANSGVVLGGARHD</sequence>
<accession>A0ABV3U0X1</accession>
<evidence type="ECO:0000313" key="1">
    <source>
        <dbReference type="EMBL" id="MEX1667538.1"/>
    </source>
</evidence>
<evidence type="ECO:0000313" key="2">
    <source>
        <dbReference type="Proteomes" id="UP001557485"/>
    </source>
</evidence>
<gene>
    <name evidence="1" type="ORF">AB4876_01365</name>
</gene>